<dbReference type="AlphaFoldDB" id="A0AAE3A0W5"/>
<proteinExistence type="predicted"/>
<keyword evidence="1" id="KW-0812">Transmembrane</keyword>
<reference evidence="2 3" key="1">
    <citation type="submission" date="2021-10" db="EMBL/GenBank/DDBJ databases">
        <title>Anaerobic single-cell dispensing facilitates the cultivation of human gut bacteria.</title>
        <authorList>
            <person name="Afrizal A."/>
        </authorList>
    </citation>
    <scope>NUCLEOTIDE SEQUENCE [LARGE SCALE GENOMIC DNA]</scope>
    <source>
        <strain evidence="2 3">CLA-AA-H273</strain>
    </source>
</reference>
<comment type="caution">
    <text evidence="2">The sequence shown here is derived from an EMBL/GenBank/DDBJ whole genome shotgun (WGS) entry which is preliminary data.</text>
</comment>
<gene>
    <name evidence="2" type="ORF">LKD75_11960</name>
</gene>
<keyword evidence="1" id="KW-1133">Transmembrane helix</keyword>
<sequence>MMQRWREKLKYIEAGLIVTSLIMFVVSLFVDYENTGLEAAILIIGTAVISVIAEKINKKEIEKMKRQEEEELKDIV</sequence>
<dbReference type="EMBL" id="JAJEPV010000029">
    <property type="protein sequence ID" value="MCC2120289.1"/>
    <property type="molecule type" value="Genomic_DNA"/>
</dbReference>
<accession>A0AAE3A0W5</accession>
<name>A0AAE3A0W5_9FIRM</name>
<dbReference type="RefSeq" id="WP_227733526.1">
    <property type="nucleotide sequence ID" value="NZ_JAJEPV010000029.1"/>
</dbReference>
<evidence type="ECO:0000313" key="2">
    <source>
        <dbReference type="EMBL" id="MCC2120289.1"/>
    </source>
</evidence>
<protein>
    <submittedName>
        <fullName evidence="2">Uncharacterized protein</fullName>
    </submittedName>
</protein>
<keyword evidence="1" id="KW-0472">Membrane</keyword>
<keyword evidence="3" id="KW-1185">Reference proteome</keyword>
<evidence type="ECO:0000313" key="3">
    <source>
        <dbReference type="Proteomes" id="UP001197795"/>
    </source>
</evidence>
<organism evidence="2 3">
    <name type="scientific">Waltera acetigignens</name>
    <dbReference type="NCBI Taxonomy" id="2981769"/>
    <lineage>
        <taxon>Bacteria</taxon>
        <taxon>Bacillati</taxon>
        <taxon>Bacillota</taxon>
        <taxon>Clostridia</taxon>
        <taxon>Lachnospirales</taxon>
        <taxon>Lachnospiraceae</taxon>
        <taxon>Waltera</taxon>
    </lineage>
</organism>
<evidence type="ECO:0000256" key="1">
    <source>
        <dbReference type="SAM" id="Phobius"/>
    </source>
</evidence>
<feature type="transmembrane region" description="Helical" evidence="1">
    <location>
        <begin position="12"/>
        <end position="30"/>
    </location>
</feature>
<feature type="transmembrane region" description="Helical" evidence="1">
    <location>
        <begin position="36"/>
        <end position="56"/>
    </location>
</feature>
<dbReference type="Proteomes" id="UP001197795">
    <property type="component" value="Unassembled WGS sequence"/>
</dbReference>